<evidence type="ECO:0000256" key="1">
    <source>
        <dbReference type="ARBA" id="ARBA00004236"/>
    </source>
</evidence>
<dbReference type="RefSeq" id="WP_284253514.1">
    <property type="nucleotide sequence ID" value="NZ_BSVB01000001.1"/>
</dbReference>
<comment type="subcellular location">
    <subcellularLocation>
        <location evidence="1">Cell membrane</location>
    </subcellularLocation>
</comment>
<evidence type="ECO:0000313" key="12">
    <source>
        <dbReference type="Proteomes" id="UP001157034"/>
    </source>
</evidence>
<feature type="domain" description="Glycosyltransferase 2-like" evidence="10">
    <location>
        <begin position="11"/>
        <end position="116"/>
    </location>
</feature>
<evidence type="ECO:0000313" key="11">
    <source>
        <dbReference type="EMBL" id="GMA94614.1"/>
    </source>
</evidence>
<dbReference type="PANTHER" id="PTHR43646">
    <property type="entry name" value="GLYCOSYLTRANSFERASE"/>
    <property type="match status" value="1"/>
</dbReference>
<keyword evidence="4" id="KW-0808">Transferase</keyword>
<evidence type="ECO:0000256" key="4">
    <source>
        <dbReference type="ARBA" id="ARBA00022679"/>
    </source>
</evidence>
<keyword evidence="3" id="KW-0328">Glycosyltransferase</keyword>
<evidence type="ECO:0000256" key="5">
    <source>
        <dbReference type="ARBA" id="ARBA00023136"/>
    </source>
</evidence>
<dbReference type="PANTHER" id="PTHR43646:SF2">
    <property type="entry name" value="GLYCOSYLTRANSFERASE 2-LIKE DOMAIN-CONTAINING PROTEIN"/>
    <property type="match status" value="1"/>
</dbReference>
<evidence type="ECO:0000256" key="2">
    <source>
        <dbReference type="ARBA" id="ARBA00022475"/>
    </source>
</evidence>
<dbReference type="EMBL" id="BSVB01000001">
    <property type="protein sequence ID" value="GMA94614.1"/>
    <property type="molecule type" value="Genomic_DNA"/>
</dbReference>
<evidence type="ECO:0000256" key="7">
    <source>
        <dbReference type="ARBA" id="ARBA00037904"/>
    </source>
</evidence>
<sequence length="229" mass="25118">MSSEGVRRTVSVVIPVRDDADFLERCLEALDRQTVAPDEIVVVDNRSSDRTPTIARRRRVRLLEEPMLGIPPAASAGYDAASGEIIARLDADSVPPPGWTARIHAAWDAEPGLDAITGPGRLDSVPRLLRPIATLLYMRSYFALSVVLLGRPALFGSNFAMTRDVWASARSRVHRTDPRVHDDLDLSFALPRGSRVRYEPGLALHISSRPLRTPLGMALRIGRGSARSP</sequence>
<evidence type="ECO:0000256" key="6">
    <source>
        <dbReference type="ARBA" id="ARBA00037281"/>
    </source>
</evidence>
<dbReference type="Pfam" id="PF00535">
    <property type="entry name" value="Glycos_transf_2"/>
    <property type="match status" value="1"/>
</dbReference>
<dbReference type="Gene3D" id="3.90.550.10">
    <property type="entry name" value="Spore Coat Polysaccharide Biosynthesis Protein SpsA, Chain A"/>
    <property type="match status" value="1"/>
</dbReference>
<dbReference type="InterPro" id="IPR001173">
    <property type="entry name" value="Glyco_trans_2-like"/>
</dbReference>
<keyword evidence="2" id="KW-1003">Cell membrane</keyword>
<evidence type="ECO:0000256" key="9">
    <source>
        <dbReference type="ARBA" id="ARBA00040345"/>
    </source>
</evidence>
<keyword evidence="5" id="KW-0472">Membrane</keyword>
<protein>
    <recommendedName>
        <fullName evidence="9">4,4'-diaponeurosporenoate glycosyltransferase</fullName>
    </recommendedName>
</protein>
<name>A0ABQ6K5A5_9MICO</name>
<keyword evidence="11" id="KW-0378">Hydrolase</keyword>
<dbReference type="GO" id="GO:0016787">
    <property type="term" value="F:hydrolase activity"/>
    <property type="evidence" value="ECO:0007669"/>
    <property type="project" value="UniProtKB-KW"/>
</dbReference>
<comment type="caution">
    <text evidence="11">The sequence shown here is derived from an EMBL/GenBank/DDBJ whole genome shotgun (WGS) entry which is preliminary data.</text>
</comment>
<dbReference type="InterPro" id="IPR029044">
    <property type="entry name" value="Nucleotide-diphossugar_trans"/>
</dbReference>
<evidence type="ECO:0000256" key="8">
    <source>
        <dbReference type="ARBA" id="ARBA00038120"/>
    </source>
</evidence>
<reference evidence="12" key="1">
    <citation type="journal article" date="2019" name="Int. J. Syst. Evol. Microbiol.">
        <title>The Global Catalogue of Microorganisms (GCM) 10K type strain sequencing project: providing services to taxonomists for standard genome sequencing and annotation.</title>
        <authorList>
            <consortium name="The Broad Institute Genomics Platform"/>
            <consortium name="The Broad Institute Genome Sequencing Center for Infectious Disease"/>
            <person name="Wu L."/>
            <person name="Ma J."/>
        </authorList>
    </citation>
    <scope>NUCLEOTIDE SEQUENCE [LARGE SCALE GENOMIC DNA]</scope>
    <source>
        <strain evidence="12">NBRC 108894</strain>
    </source>
</reference>
<comment type="function">
    <text evidence="6">Catalyzes the glycosylation of 4,4'-diaponeurosporenoate, i.e. the esterification of glucose at the C1'' position with the carboxyl group of 4,4'-diaponeurosporenic acid, to form glycosyl-4,4'-diaponeurosporenoate. This is a step in the biosynthesis of staphyloxanthin, an orange pigment present in most staphylococci strains.</text>
</comment>
<evidence type="ECO:0000256" key="3">
    <source>
        <dbReference type="ARBA" id="ARBA00022676"/>
    </source>
</evidence>
<comment type="pathway">
    <text evidence="7">Carotenoid biosynthesis; staphyloxanthin biosynthesis; staphyloxanthin from farnesyl diphosphate: step 4/5.</text>
</comment>
<keyword evidence="12" id="KW-1185">Reference proteome</keyword>
<comment type="similarity">
    <text evidence="8">Belongs to the glycosyltransferase 2 family. CrtQ subfamily.</text>
</comment>
<gene>
    <name evidence="11" type="ORF">GCM10025881_14380</name>
</gene>
<dbReference type="SUPFAM" id="SSF53448">
    <property type="entry name" value="Nucleotide-diphospho-sugar transferases"/>
    <property type="match status" value="1"/>
</dbReference>
<proteinExistence type="inferred from homology"/>
<accession>A0ABQ6K5A5</accession>
<organism evidence="11 12">
    <name type="scientific">Pseudolysinimonas kribbensis</name>
    <dbReference type="NCBI Taxonomy" id="433641"/>
    <lineage>
        <taxon>Bacteria</taxon>
        <taxon>Bacillati</taxon>
        <taxon>Actinomycetota</taxon>
        <taxon>Actinomycetes</taxon>
        <taxon>Micrococcales</taxon>
        <taxon>Microbacteriaceae</taxon>
        <taxon>Pseudolysinimonas</taxon>
    </lineage>
</organism>
<dbReference type="Proteomes" id="UP001157034">
    <property type="component" value="Unassembled WGS sequence"/>
</dbReference>
<evidence type="ECO:0000259" key="10">
    <source>
        <dbReference type="Pfam" id="PF00535"/>
    </source>
</evidence>
<dbReference type="CDD" id="cd00761">
    <property type="entry name" value="Glyco_tranf_GTA_type"/>
    <property type="match status" value="1"/>
</dbReference>